<keyword evidence="2" id="KW-1185">Reference proteome</keyword>
<sequence>MKPGSKEYYLFHPLEKKGIDKSRWTIFSYDENGNLKRLPDEDIDENIPKLSDIKTSIFNKAKNQDIKTEQGLRSESYWRVPTFLDRRLIDLDFKERYSGKNFETGTGEPGMEITCSELVELYFLKIIVNQARNRLY</sequence>
<gene>
    <name evidence="1" type="ORF">dnl_25630</name>
</gene>
<dbReference type="EMBL" id="CP061799">
    <property type="protein sequence ID" value="QTA80267.1"/>
    <property type="molecule type" value="Genomic_DNA"/>
</dbReference>
<evidence type="ECO:0000313" key="1">
    <source>
        <dbReference type="EMBL" id="QTA80267.1"/>
    </source>
</evidence>
<organism evidence="1 2">
    <name type="scientific">Desulfonema limicola</name>
    <dbReference type="NCBI Taxonomy" id="45656"/>
    <lineage>
        <taxon>Bacteria</taxon>
        <taxon>Pseudomonadati</taxon>
        <taxon>Thermodesulfobacteriota</taxon>
        <taxon>Desulfobacteria</taxon>
        <taxon>Desulfobacterales</taxon>
        <taxon>Desulfococcaceae</taxon>
        <taxon>Desulfonema</taxon>
    </lineage>
</organism>
<name>A0A975B7Y5_9BACT</name>
<dbReference type="KEGG" id="dli:dnl_25630"/>
<reference evidence="1" key="1">
    <citation type="journal article" date="2021" name="Microb. Physiol.">
        <title>Proteogenomic Insights into the Physiology of Marine, Sulfate-Reducing, Filamentous Desulfonema limicola and Desulfonema magnum.</title>
        <authorList>
            <person name="Schnaars V."/>
            <person name="Wohlbrand L."/>
            <person name="Scheve S."/>
            <person name="Hinrichs C."/>
            <person name="Reinhardt R."/>
            <person name="Rabus R."/>
        </authorList>
    </citation>
    <scope>NUCLEOTIDE SEQUENCE</scope>
    <source>
        <strain evidence="1">5ac10</strain>
    </source>
</reference>
<dbReference type="AlphaFoldDB" id="A0A975B7Y5"/>
<proteinExistence type="predicted"/>
<evidence type="ECO:0000313" key="2">
    <source>
        <dbReference type="Proteomes" id="UP000663720"/>
    </source>
</evidence>
<accession>A0A975B7Y5</accession>
<dbReference type="Proteomes" id="UP000663720">
    <property type="component" value="Chromosome"/>
</dbReference>
<protein>
    <submittedName>
        <fullName evidence="1">Uncharacterized protein</fullName>
    </submittedName>
</protein>